<keyword evidence="2" id="KW-1185">Reference proteome</keyword>
<dbReference type="Proteomes" id="UP001634393">
    <property type="component" value="Unassembled WGS sequence"/>
</dbReference>
<comment type="caution">
    <text evidence="1">The sequence shown here is derived from an EMBL/GenBank/DDBJ whole genome shotgun (WGS) entry which is preliminary data.</text>
</comment>
<dbReference type="EMBL" id="JBJXBP010000005">
    <property type="protein sequence ID" value="KAL3831097.1"/>
    <property type="molecule type" value="Genomic_DNA"/>
</dbReference>
<protein>
    <submittedName>
        <fullName evidence="1">Uncharacterized protein</fullName>
    </submittedName>
</protein>
<accession>A0ABD3T429</accession>
<organism evidence="1 2">
    <name type="scientific">Penstemon smallii</name>
    <dbReference type="NCBI Taxonomy" id="265156"/>
    <lineage>
        <taxon>Eukaryota</taxon>
        <taxon>Viridiplantae</taxon>
        <taxon>Streptophyta</taxon>
        <taxon>Embryophyta</taxon>
        <taxon>Tracheophyta</taxon>
        <taxon>Spermatophyta</taxon>
        <taxon>Magnoliopsida</taxon>
        <taxon>eudicotyledons</taxon>
        <taxon>Gunneridae</taxon>
        <taxon>Pentapetalae</taxon>
        <taxon>asterids</taxon>
        <taxon>lamiids</taxon>
        <taxon>Lamiales</taxon>
        <taxon>Plantaginaceae</taxon>
        <taxon>Cheloneae</taxon>
        <taxon>Penstemon</taxon>
    </lineage>
</organism>
<evidence type="ECO:0000313" key="1">
    <source>
        <dbReference type="EMBL" id="KAL3831097.1"/>
    </source>
</evidence>
<dbReference type="AlphaFoldDB" id="A0ABD3T429"/>
<gene>
    <name evidence="1" type="ORF">ACJIZ3_019899</name>
</gene>
<sequence length="230" mass="25754">MASSSLSYRKGSLFLHLVHRKGHLQPNWQSVAGSVRDIVWNENPNSLISIRFGSSVTEPCNILFVHRFSRIGDVPTVPWTLPVVGPCIHCGAHRFYREGAAFCCLNGQICIPEIEVCSILHFLFTDLSEIACEFRHRARTYNNAFAFTSIGMSIDAESWRAREGKYALKVFGQVFHHMNHVSGSPNTRDLLQLFFLDSAAELESDVIASRGLLLGFGKINSPMHSGIQKF</sequence>
<reference evidence="1 2" key="1">
    <citation type="submission" date="2024-12" db="EMBL/GenBank/DDBJ databases">
        <title>The unique morphological basis and parallel evolutionary history of personate flowers in Penstemon.</title>
        <authorList>
            <person name="Depatie T.H."/>
            <person name="Wessinger C.A."/>
        </authorList>
    </citation>
    <scope>NUCLEOTIDE SEQUENCE [LARGE SCALE GENOMIC DNA]</scope>
    <source>
        <strain evidence="1">WTNN_2</strain>
        <tissue evidence="1">Leaf</tissue>
    </source>
</reference>
<proteinExistence type="predicted"/>
<evidence type="ECO:0000313" key="2">
    <source>
        <dbReference type="Proteomes" id="UP001634393"/>
    </source>
</evidence>
<name>A0ABD3T429_9LAMI</name>